<feature type="domain" description="Nudix hydrolase" evidence="6">
    <location>
        <begin position="35"/>
        <end position="165"/>
    </location>
</feature>
<dbReference type="PROSITE" id="PS51462">
    <property type="entry name" value="NUDIX"/>
    <property type="match status" value="1"/>
</dbReference>
<evidence type="ECO:0000256" key="3">
    <source>
        <dbReference type="ARBA" id="ARBA00022723"/>
    </source>
</evidence>
<keyword evidence="3" id="KW-0479">Metal-binding</keyword>
<dbReference type="CDD" id="cd04666">
    <property type="entry name" value="NUDIX_DIPP2_like_Nudt4"/>
    <property type="match status" value="1"/>
</dbReference>
<dbReference type="InterPro" id="IPR015797">
    <property type="entry name" value="NUDIX_hydrolase-like_dom_sf"/>
</dbReference>
<dbReference type="PANTHER" id="PTHR12629:SF67">
    <property type="entry name" value="NUDIX HYDROLASE 18, MITOCHONDRIAL-LIKE"/>
    <property type="match status" value="1"/>
</dbReference>
<dbReference type="Proteomes" id="UP001454036">
    <property type="component" value="Unassembled WGS sequence"/>
</dbReference>
<evidence type="ECO:0000256" key="4">
    <source>
        <dbReference type="ARBA" id="ARBA00022801"/>
    </source>
</evidence>
<protein>
    <submittedName>
        <fullName evidence="7">Phosphatase</fullName>
    </submittedName>
</protein>
<evidence type="ECO:0000256" key="2">
    <source>
        <dbReference type="ARBA" id="ARBA00005582"/>
    </source>
</evidence>
<reference evidence="7 8" key="1">
    <citation type="submission" date="2024-01" db="EMBL/GenBank/DDBJ databases">
        <title>The complete chloroplast genome sequence of Lithospermum erythrorhizon: insights into the phylogenetic relationship among Boraginaceae species and the maternal lineages of purple gromwells.</title>
        <authorList>
            <person name="Okada T."/>
            <person name="Watanabe K."/>
        </authorList>
    </citation>
    <scope>NUCLEOTIDE SEQUENCE [LARGE SCALE GENOMIC DNA]</scope>
</reference>
<evidence type="ECO:0000259" key="6">
    <source>
        <dbReference type="PROSITE" id="PS51462"/>
    </source>
</evidence>
<dbReference type="InterPro" id="IPR000086">
    <property type="entry name" value="NUDIX_hydrolase_dom"/>
</dbReference>
<evidence type="ECO:0000313" key="7">
    <source>
        <dbReference type="EMBL" id="GAA0149595.1"/>
    </source>
</evidence>
<keyword evidence="5" id="KW-0460">Magnesium</keyword>
<dbReference type="GO" id="GO:0005634">
    <property type="term" value="C:nucleus"/>
    <property type="evidence" value="ECO:0007669"/>
    <property type="project" value="TreeGrafter"/>
</dbReference>
<sequence length="207" mass="23868">MQMKIMQTMTSRTGRHMQRYNEGCRQVVGCIPFRLKHRRESAIIHGNLLENIEVLLISSQKGPHKLMCPKGGWELNEELEEAASRETFEEAGVLGMVMGGELGVWNFKSNSQGIIHEGRMLPMYVQDERDAWPEKNVRQRFWMSIDEARERCAHSWMKEAIDVFIARLISIKMKGKGSTCLREFLLINDKNGIASIKGEDEFEFCLC</sequence>
<proteinExistence type="inferred from homology"/>
<dbReference type="GO" id="GO:0046872">
    <property type="term" value="F:metal ion binding"/>
    <property type="evidence" value="ECO:0007669"/>
    <property type="project" value="UniProtKB-KW"/>
</dbReference>
<dbReference type="GO" id="GO:0005737">
    <property type="term" value="C:cytoplasm"/>
    <property type="evidence" value="ECO:0007669"/>
    <property type="project" value="TreeGrafter"/>
</dbReference>
<dbReference type="GO" id="GO:0016462">
    <property type="term" value="F:pyrophosphatase activity"/>
    <property type="evidence" value="ECO:0007669"/>
    <property type="project" value="InterPro"/>
</dbReference>
<accession>A0AAV3PDZ6</accession>
<dbReference type="InterPro" id="IPR020084">
    <property type="entry name" value="NUDIX_hydrolase_CS"/>
</dbReference>
<keyword evidence="4" id="KW-0378">Hydrolase</keyword>
<keyword evidence="8" id="KW-1185">Reference proteome</keyword>
<evidence type="ECO:0000256" key="5">
    <source>
        <dbReference type="ARBA" id="ARBA00022842"/>
    </source>
</evidence>
<dbReference type="Gene3D" id="3.90.79.10">
    <property type="entry name" value="Nucleoside Triphosphate Pyrophosphohydrolase"/>
    <property type="match status" value="1"/>
</dbReference>
<name>A0AAV3PDZ6_LITER</name>
<gene>
    <name evidence="7" type="ORF">LIER_36958</name>
</gene>
<comment type="similarity">
    <text evidence="2">Belongs to the Nudix hydrolase family.</text>
</comment>
<dbReference type="PROSITE" id="PS00893">
    <property type="entry name" value="NUDIX_BOX"/>
    <property type="match status" value="1"/>
</dbReference>
<dbReference type="EMBL" id="BAABME010017306">
    <property type="protein sequence ID" value="GAA0149595.1"/>
    <property type="molecule type" value="Genomic_DNA"/>
</dbReference>
<dbReference type="PANTHER" id="PTHR12629">
    <property type="entry name" value="DIPHOSPHOINOSITOL POLYPHOSPHATE PHOSPHOHYDROLASE"/>
    <property type="match status" value="1"/>
</dbReference>
<organism evidence="7 8">
    <name type="scientific">Lithospermum erythrorhizon</name>
    <name type="common">Purple gromwell</name>
    <name type="synonym">Lithospermum officinale var. erythrorhizon</name>
    <dbReference type="NCBI Taxonomy" id="34254"/>
    <lineage>
        <taxon>Eukaryota</taxon>
        <taxon>Viridiplantae</taxon>
        <taxon>Streptophyta</taxon>
        <taxon>Embryophyta</taxon>
        <taxon>Tracheophyta</taxon>
        <taxon>Spermatophyta</taxon>
        <taxon>Magnoliopsida</taxon>
        <taxon>eudicotyledons</taxon>
        <taxon>Gunneridae</taxon>
        <taxon>Pentapetalae</taxon>
        <taxon>asterids</taxon>
        <taxon>lamiids</taxon>
        <taxon>Boraginales</taxon>
        <taxon>Boraginaceae</taxon>
        <taxon>Boraginoideae</taxon>
        <taxon>Lithospermeae</taxon>
        <taxon>Lithospermum</taxon>
    </lineage>
</organism>
<comment type="cofactor">
    <cofactor evidence="1">
        <name>Mg(2+)</name>
        <dbReference type="ChEBI" id="CHEBI:18420"/>
    </cofactor>
</comment>
<dbReference type="SUPFAM" id="SSF55811">
    <property type="entry name" value="Nudix"/>
    <property type="match status" value="1"/>
</dbReference>
<comment type="caution">
    <text evidence="7">The sequence shown here is derived from an EMBL/GenBank/DDBJ whole genome shotgun (WGS) entry which is preliminary data.</text>
</comment>
<dbReference type="AlphaFoldDB" id="A0AAV3PDZ6"/>
<evidence type="ECO:0000313" key="8">
    <source>
        <dbReference type="Proteomes" id="UP001454036"/>
    </source>
</evidence>
<evidence type="ECO:0000256" key="1">
    <source>
        <dbReference type="ARBA" id="ARBA00001946"/>
    </source>
</evidence>
<dbReference type="Pfam" id="PF00293">
    <property type="entry name" value="NUDIX"/>
    <property type="match status" value="1"/>
</dbReference>
<dbReference type="InterPro" id="IPR047198">
    <property type="entry name" value="DDP-like_NUDIX"/>
</dbReference>